<dbReference type="EMBL" id="CAMPGE010026597">
    <property type="protein sequence ID" value="CAI2384276.1"/>
    <property type="molecule type" value="Genomic_DNA"/>
</dbReference>
<organism evidence="1 2">
    <name type="scientific">Euplotes crassus</name>
    <dbReference type="NCBI Taxonomy" id="5936"/>
    <lineage>
        <taxon>Eukaryota</taxon>
        <taxon>Sar</taxon>
        <taxon>Alveolata</taxon>
        <taxon>Ciliophora</taxon>
        <taxon>Intramacronucleata</taxon>
        <taxon>Spirotrichea</taxon>
        <taxon>Hypotrichia</taxon>
        <taxon>Euplotida</taxon>
        <taxon>Euplotidae</taxon>
        <taxon>Moneuplotes</taxon>
    </lineage>
</organism>
<comment type="caution">
    <text evidence="1">The sequence shown here is derived from an EMBL/GenBank/DDBJ whole genome shotgun (WGS) entry which is preliminary data.</text>
</comment>
<evidence type="ECO:0000313" key="2">
    <source>
        <dbReference type="Proteomes" id="UP001295684"/>
    </source>
</evidence>
<evidence type="ECO:0000313" key="1">
    <source>
        <dbReference type="EMBL" id="CAI2384276.1"/>
    </source>
</evidence>
<gene>
    <name evidence="1" type="ORF">ECRASSUSDP1_LOCUS25800</name>
</gene>
<reference evidence="1" key="1">
    <citation type="submission" date="2023-07" db="EMBL/GenBank/DDBJ databases">
        <authorList>
            <consortium name="AG Swart"/>
            <person name="Singh M."/>
            <person name="Singh A."/>
            <person name="Seah K."/>
            <person name="Emmerich C."/>
        </authorList>
    </citation>
    <scope>NUCLEOTIDE SEQUENCE</scope>
    <source>
        <strain evidence="1">DP1</strain>
    </source>
</reference>
<proteinExistence type="predicted"/>
<sequence>MHNLEYELRESKFRLRSTFNQDKDHWIIHNNEPEKVDILEDINSVYKIEAKDQIAPLKVSIVYNKDDTLCFTREKTPKKRYIKVQVHLTDELKPSRRPNMIFKNKMNFTIVPLLERAYKFETDIFLIFSSVFGCSVTVKAKFPDQNNQLSTRFKFQSAFDRKMNKEEFTQLLYSNHSNKYERLLKEIDTGAEVAQIFKKIKYKQMLKSGIIQKDGLSFLEKNKRACIITPEERRARLKIHKRAHSCVQKKNEIENQNHQQKLFLVNKWKFIRIKRKQLMKIKLELNVKKRVASHFLKIYLMRTFVNHIYQEYDSTRFKIHYKGLIMKSAVKIYMVCMRRLRRIKPKLGERTTLQIQDCIRFANNISKDSIYERAQKIIQSHLTMTSLSYNFTKKSIKFVRSAKIIQRAYISRYKIYVERIQEITNDWEDLIGNLIEAKTKQLSNAETSFLVKQRKNAKKIKRNKEMLESISTEFRDLVIKKYYELTLLSHKLKCREIENNLSQNYEECILKNDNESLIKEIMERKRKLFGKPEMTSLEIDFREDSSPNKLRIKPTASFGAITERFSTYGSIITKSGGATKLLPKNIEEIDKFSEDKSANICYPDFDFIPSERELMFLIEKAKDMKEIGDIDKYKAENRRHNFGARNMMRVEHRSTSSISHYS</sequence>
<dbReference type="AlphaFoldDB" id="A0AAD2D970"/>
<protein>
    <submittedName>
        <fullName evidence="1">Uncharacterized protein</fullName>
    </submittedName>
</protein>
<accession>A0AAD2D970</accession>
<keyword evidence="2" id="KW-1185">Reference proteome</keyword>
<dbReference type="Proteomes" id="UP001295684">
    <property type="component" value="Unassembled WGS sequence"/>
</dbReference>
<name>A0AAD2D970_EUPCR</name>